<name>A0A9P6LBR9_9AGAM</name>
<dbReference type="OrthoDB" id="331341at2759"/>
<accession>A0A9P6LBR9</accession>
<gene>
    <name evidence="2" type="ORF">BJ322DRAFT_1102588</name>
</gene>
<proteinExistence type="predicted"/>
<evidence type="ECO:0000313" key="2">
    <source>
        <dbReference type="EMBL" id="KAF9792059.1"/>
    </source>
</evidence>
<reference evidence="2" key="1">
    <citation type="journal article" date="2020" name="Nat. Commun.">
        <title>Large-scale genome sequencing of mycorrhizal fungi provides insights into the early evolution of symbiotic traits.</title>
        <authorList>
            <person name="Miyauchi S."/>
            <person name="Kiss E."/>
            <person name="Kuo A."/>
            <person name="Drula E."/>
            <person name="Kohler A."/>
            <person name="Sanchez-Garcia M."/>
            <person name="Morin E."/>
            <person name="Andreopoulos B."/>
            <person name="Barry K.W."/>
            <person name="Bonito G."/>
            <person name="Buee M."/>
            <person name="Carver A."/>
            <person name="Chen C."/>
            <person name="Cichocki N."/>
            <person name="Clum A."/>
            <person name="Culley D."/>
            <person name="Crous P.W."/>
            <person name="Fauchery L."/>
            <person name="Girlanda M."/>
            <person name="Hayes R.D."/>
            <person name="Keri Z."/>
            <person name="LaButti K."/>
            <person name="Lipzen A."/>
            <person name="Lombard V."/>
            <person name="Magnuson J."/>
            <person name="Maillard F."/>
            <person name="Murat C."/>
            <person name="Nolan M."/>
            <person name="Ohm R.A."/>
            <person name="Pangilinan J."/>
            <person name="Pereira M.F."/>
            <person name="Perotto S."/>
            <person name="Peter M."/>
            <person name="Pfister S."/>
            <person name="Riley R."/>
            <person name="Sitrit Y."/>
            <person name="Stielow J.B."/>
            <person name="Szollosi G."/>
            <person name="Zifcakova L."/>
            <person name="Stursova M."/>
            <person name="Spatafora J.W."/>
            <person name="Tedersoo L."/>
            <person name="Vaario L.M."/>
            <person name="Yamada A."/>
            <person name="Yan M."/>
            <person name="Wang P."/>
            <person name="Xu J."/>
            <person name="Bruns T."/>
            <person name="Baldrian P."/>
            <person name="Vilgalys R."/>
            <person name="Dunand C."/>
            <person name="Henrissat B."/>
            <person name="Grigoriev I.V."/>
            <person name="Hibbett D."/>
            <person name="Nagy L.G."/>
            <person name="Martin F.M."/>
        </authorList>
    </citation>
    <scope>NUCLEOTIDE SEQUENCE</scope>
    <source>
        <strain evidence="2">UH-Tt-Lm1</strain>
    </source>
</reference>
<keyword evidence="3" id="KW-1185">Reference proteome</keyword>
<dbReference type="EMBL" id="WIUZ02000001">
    <property type="protein sequence ID" value="KAF9792059.1"/>
    <property type="molecule type" value="Genomic_DNA"/>
</dbReference>
<evidence type="ECO:0000256" key="1">
    <source>
        <dbReference type="SAM" id="MobiDB-lite"/>
    </source>
</evidence>
<feature type="compositionally biased region" description="Basic and acidic residues" evidence="1">
    <location>
        <begin position="1"/>
        <end position="22"/>
    </location>
</feature>
<dbReference type="AlphaFoldDB" id="A0A9P6LBR9"/>
<evidence type="ECO:0000313" key="3">
    <source>
        <dbReference type="Proteomes" id="UP000736335"/>
    </source>
</evidence>
<reference evidence="2" key="2">
    <citation type="submission" date="2020-11" db="EMBL/GenBank/DDBJ databases">
        <authorList>
            <consortium name="DOE Joint Genome Institute"/>
            <person name="Kuo A."/>
            <person name="Miyauchi S."/>
            <person name="Kiss E."/>
            <person name="Drula E."/>
            <person name="Kohler A."/>
            <person name="Sanchez-Garcia M."/>
            <person name="Andreopoulos B."/>
            <person name="Barry K.W."/>
            <person name="Bonito G."/>
            <person name="Buee M."/>
            <person name="Carver A."/>
            <person name="Chen C."/>
            <person name="Cichocki N."/>
            <person name="Clum A."/>
            <person name="Culley D."/>
            <person name="Crous P.W."/>
            <person name="Fauchery L."/>
            <person name="Girlanda M."/>
            <person name="Hayes R."/>
            <person name="Keri Z."/>
            <person name="Labutti K."/>
            <person name="Lipzen A."/>
            <person name="Lombard V."/>
            <person name="Magnuson J."/>
            <person name="Maillard F."/>
            <person name="Morin E."/>
            <person name="Murat C."/>
            <person name="Nolan M."/>
            <person name="Ohm R."/>
            <person name="Pangilinan J."/>
            <person name="Pereira M."/>
            <person name="Perotto S."/>
            <person name="Peter M."/>
            <person name="Riley R."/>
            <person name="Sitrit Y."/>
            <person name="Stielow B."/>
            <person name="Szollosi G."/>
            <person name="Zifcakova L."/>
            <person name="Stursova M."/>
            <person name="Spatafora J.W."/>
            <person name="Tedersoo L."/>
            <person name="Vaario L.-M."/>
            <person name="Yamada A."/>
            <person name="Yan M."/>
            <person name="Wang P."/>
            <person name="Xu J."/>
            <person name="Bruns T."/>
            <person name="Baldrian P."/>
            <person name="Vilgalys R."/>
            <person name="Henrissat B."/>
            <person name="Grigoriev I.V."/>
            <person name="Hibbett D."/>
            <person name="Nagy L.G."/>
            <person name="Martin F.M."/>
        </authorList>
    </citation>
    <scope>NUCLEOTIDE SEQUENCE</scope>
    <source>
        <strain evidence="2">UH-Tt-Lm1</strain>
    </source>
</reference>
<dbReference type="Proteomes" id="UP000736335">
    <property type="component" value="Unassembled WGS sequence"/>
</dbReference>
<organism evidence="2 3">
    <name type="scientific">Thelephora terrestris</name>
    <dbReference type="NCBI Taxonomy" id="56493"/>
    <lineage>
        <taxon>Eukaryota</taxon>
        <taxon>Fungi</taxon>
        <taxon>Dikarya</taxon>
        <taxon>Basidiomycota</taxon>
        <taxon>Agaricomycotina</taxon>
        <taxon>Agaricomycetes</taxon>
        <taxon>Thelephorales</taxon>
        <taxon>Thelephoraceae</taxon>
        <taxon>Thelephora</taxon>
    </lineage>
</organism>
<feature type="region of interest" description="Disordered" evidence="1">
    <location>
        <begin position="1"/>
        <end position="46"/>
    </location>
</feature>
<sequence>MEQQEAEEKVGEEWEAGHRDVLRLTTSKSKVKGKAEEKASPDPVPDETNLATHLASSLMSLGDTELHSKTYERVVRSDYAAVDSQIRLVTAIRRRQIRIQMVWASDGQTFGPFDEEELNS</sequence>
<protein>
    <submittedName>
        <fullName evidence="2">Uncharacterized protein</fullName>
    </submittedName>
</protein>
<comment type="caution">
    <text evidence="2">The sequence shown here is derived from an EMBL/GenBank/DDBJ whole genome shotgun (WGS) entry which is preliminary data.</text>
</comment>